<dbReference type="InterPro" id="IPR036390">
    <property type="entry name" value="WH_DNA-bd_sf"/>
</dbReference>
<dbReference type="Gene3D" id="1.10.10.10">
    <property type="entry name" value="Winged helix-like DNA-binding domain superfamily/Winged helix DNA-binding domain"/>
    <property type="match status" value="1"/>
</dbReference>
<comment type="similarity">
    <text evidence="1">Belongs to the LysR transcriptional regulatory family.</text>
</comment>
<dbReference type="Pfam" id="PF03466">
    <property type="entry name" value="LysR_substrate"/>
    <property type="match status" value="1"/>
</dbReference>
<dbReference type="EMBL" id="JALKCH010000005">
    <property type="protein sequence ID" value="MCK0196928.1"/>
    <property type="molecule type" value="Genomic_DNA"/>
</dbReference>
<dbReference type="InterPro" id="IPR000847">
    <property type="entry name" value="LysR_HTH_N"/>
</dbReference>
<evidence type="ECO:0000256" key="1">
    <source>
        <dbReference type="ARBA" id="ARBA00009437"/>
    </source>
</evidence>
<sequence length="296" mass="31949">MDWDLIRVFLAVAREGQILAAARKLGLNHATVARRLDALEAALGSPLFDRRPPGSLLTEAGERLLPAAERIETELLGISDAMRGAGASVSGTVRIGAPDGLGNLFLAPALGTLAQAHPDLVIELVPLPRAFSISKREADLAIGLDVPAEGRLTVTWLGDYTLGVYAARAYVEAHGAPATLEEVARHRVVSGVEDYAYASSLDYAHVLAGRAQRLFRCAGVVGQMEAVRAGIGIGVLHDFAVRDVPELVRILPAIRFRRAYHLFAHPDTRDLARVAACHDFLIATFRENRERFIVEG</sequence>
<comment type="caution">
    <text evidence="6">The sequence shown here is derived from an EMBL/GenBank/DDBJ whole genome shotgun (WGS) entry which is preliminary data.</text>
</comment>
<dbReference type="Gene3D" id="3.40.190.290">
    <property type="match status" value="1"/>
</dbReference>
<keyword evidence="4" id="KW-0804">Transcription</keyword>
<feature type="domain" description="HTH lysR-type" evidence="5">
    <location>
        <begin position="1"/>
        <end position="58"/>
    </location>
</feature>
<dbReference type="RefSeq" id="WP_247028440.1">
    <property type="nucleotide sequence ID" value="NZ_JALKCH010000005.1"/>
</dbReference>
<accession>A0ABT0DAF5</accession>
<dbReference type="InterPro" id="IPR005119">
    <property type="entry name" value="LysR_subst-bd"/>
</dbReference>
<evidence type="ECO:0000256" key="2">
    <source>
        <dbReference type="ARBA" id="ARBA00023015"/>
    </source>
</evidence>
<organism evidence="6 7">
    <name type="scientific">Ancylobacter crimeensis</name>
    <dbReference type="NCBI Taxonomy" id="2579147"/>
    <lineage>
        <taxon>Bacteria</taxon>
        <taxon>Pseudomonadati</taxon>
        <taxon>Pseudomonadota</taxon>
        <taxon>Alphaproteobacteria</taxon>
        <taxon>Hyphomicrobiales</taxon>
        <taxon>Xanthobacteraceae</taxon>
        <taxon>Ancylobacter</taxon>
    </lineage>
</organism>
<evidence type="ECO:0000313" key="6">
    <source>
        <dbReference type="EMBL" id="MCK0196928.1"/>
    </source>
</evidence>
<dbReference type="SUPFAM" id="SSF46785">
    <property type="entry name" value="Winged helix' DNA-binding domain"/>
    <property type="match status" value="1"/>
</dbReference>
<dbReference type="PROSITE" id="PS50931">
    <property type="entry name" value="HTH_LYSR"/>
    <property type="match status" value="1"/>
</dbReference>
<dbReference type="PANTHER" id="PTHR30537:SF3">
    <property type="entry name" value="TRANSCRIPTIONAL REGULATORY PROTEIN"/>
    <property type="match status" value="1"/>
</dbReference>
<keyword evidence="7" id="KW-1185">Reference proteome</keyword>
<evidence type="ECO:0000256" key="4">
    <source>
        <dbReference type="ARBA" id="ARBA00023163"/>
    </source>
</evidence>
<reference evidence="6 7" key="1">
    <citation type="submission" date="2022-04" db="EMBL/GenBank/DDBJ databases">
        <authorList>
            <person name="Grouzdev D.S."/>
            <person name="Pantiukh K.S."/>
            <person name="Krutkina M.S."/>
        </authorList>
    </citation>
    <scope>NUCLEOTIDE SEQUENCE [LARGE SCALE GENOMIC DNA]</scope>
    <source>
        <strain evidence="6 7">6x-1</strain>
    </source>
</reference>
<dbReference type="InterPro" id="IPR058163">
    <property type="entry name" value="LysR-type_TF_proteobact-type"/>
</dbReference>
<name>A0ABT0DAF5_9HYPH</name>
<dbReference type="InterPro" id="IPR036388">
    <property type="entry name" value="WH-like_DNA-bd_sf"/>
</dbReference>
<evidence type="ECO:0000259" key="5">
    <source>
        <dbReference type="PROSITE" id="PS50931"/>
    </source>
</evidence>
<evidence type="ECO:0000256" key="3">
    <source>
        <dbReference type="ARBA" id="ARBA00023125"/>
    </source>
</evidence>
<dbReference type="Proteomes" id="UP001203284">
    <property type="component" value="Unassembled WGS sequence"/>
</dbReference>
<gene>
    <name evidence="6" type="ORF">MWN34_08380</name>
</gene>
<dbReference type="SUPFAM" id="SSF53850">
    <property type="entry name" value="Periplasmic binding protein-like II"/>
    <property type="match status" value="1"/>
</dbReference>
<proteinExistence type="inferred from homology"/>
<evidence type="ECO:0000313" key="7">
    <source>
        <dbReference type="Proteomes" id="UP001203284"/>
    </source>
</evidence>
<dbReference type="PANTHER" id="PTHR30537">
    <property type="entry name" value="HTH-TYPE TRANSCRIPTIONAL REGULATOR"/>
    <property type="match status" value="1"/>
</dbReference>
<keyword evidence="2" id="KW-0805">Transcription regulation</keyword>
<keyword evidence="3" id="KW-0238">DNA-binding</keyword>
<dbReference type="Pfam" id="PF00126">
    <property type="entry name" value="HTH_1"/>
    <property type="match status" value="1"/>
</dbReference>
<protein>
    <submittedName>
        <fullName evidence="6">LysR family transcriptional regulator</fullName>
    </submittedName>
</protein>